<keyword evidence="2" id="KW-1185">Reference proteome</keyword>
<reference evidence="1" key="1">
    <citation type="submission" date="2024-09" db="EMBL/GenBank/DDBJ databases">
        <authorList>
            <person name="Liu J."/>
        </authorList>
    </citation>
    <scope>NUCLEOTIDE SEQUENCE</scope>
    <source>
        <strain evidence="1">NBU2967</strain>
    </source>
</reference>
<comment type="caution">
    <text evidence="1">The sequence shown here is derived from an EMBL/GenBank/DDBJ whole genome shotgun (WGS) entry which is preliminary data.</text>
</comment>
<evidence type="ECO:0000313" key="1">
    <source>
        <dbReference type="EMBL" id="MFH6603651.1"/>
    </source>
</evidence>
<evidence type="ECO:0000313" key="2">
    <source>
        <dbReference type="Proteomes" id="UP001595191"/>
    </source>
</evidence>
<gene>
    <name evidence="1" type="ORF">ACEZ3G_09200</name>
</gene>
<dbReference type="EMBL" id="JBHFPV010000002">
    <property type="protein sequence ID" value="MFH6603651.1"/>
    <property type="molecule type" value="Genomic_DNA"/>
</dbReference>
<organism evidence="1 2">
    <name type="scientific">Meishania litoralis</name>
    <dbReference type="NCBI Taxonomy" id="3434685"/>
    <lineage>
        <taxon>Bacteria</taxon>
        <taxon>Pseudomonadati</taxon>
        <taxon>Bacteroidota</taxon>
        <taxon>Flavobacteriia</taxon>
        <taxon>Flavobacteriales</taxon>
        <taxon>Flavobacteriaceae</taxon>
        <taxon>Meishania</taxon>
    </lineage>
</organism>
<proteinExistence type="predicted"/>
<accession>A0ACC7LIV6</accession>
<sequence>MKQITDLKEVKDNLPIKTENMSGAIADLNQNDNPGKNTRVAIIGGGLMGMALAHRVSELNTTVKVFESGSQLGGLSTHHDYGDFSWDKFYHVIVPTDGSLINLIKDIGLEEKLRWSRSYTGYYVDKKFHSLNSPKEFLLFPLLNIWDKVRLVFTIFYGGRINDWKKLERTTVKDWLIKMGGKKNFTKFWEPLLLAKLGENYKRVSAVFIWTYIRRLFKAREHPVEKDYMGYVSGGYKTVFDRLKDLLAKKGSSVMLNTSVESIVLLADGGLEVRYNDKIEHFDKVIFTAPINILEKVTSPTLFEIKKTDKSIEYLGVVCLALVTRKPLTPFYVLNMGDVNTPFTGVIGISSLVDQEETAGNYITYFPKYIPSDHEYWDMSDEAIREIFMSGVRNLYPDLVDDDIVSTHINRAYKVQPLQVLNYSGIIPKIKTKHPDFFILNTSQFVNDSVNNNRVVQHVDGFMEQVAKELEKGPITNLR</sequence>
<protein>
    <submittedName>
        <fullName evidence="1">NAD(P)/FAD-dependent oxidoreductase</fullName>
    </submittedName>
</protein>
<name>A0ACC7LIV6_9FLAO</name>
<dbReference type="Proteomes" id="UP001595191">
    <property type="component" value="Unassembled WGS sequence"/>
</dbReference>